<feature type="region of interest" description="Disordered" evidence="1">
    <location>
        <begin position="1"/>
        <end position="29"/>
    </location>
</feature>
<feature type="compositionally biased region" description="Basic and acidic residues" evidence="1">
    <location>
        <begin position="18"/>
        <end position="27"/>
    </location>
</feature>
<dbReference type="SUPFAM" id="SSF55486">
    <property type="entry name" value="Metalloproteases ('zincins'), catalytic domain"/>
    <property type="match status" value="1"/>
</dbReference>
<dbReference type="InterPro" id="IPR034032">
    <property type="entry name" value="Zn_MMP-like_bac"/>
</dbReference>
<feature type="domain" description="DUF5117" evidence="4">
    <location>
        <begin position="234"/>
        <end position="327"/>
    </location>
</feature>
<dbReference type="GO" id="GO:0008237">
    <property type="term" value="F:metallopeptidase activity"/>
    <property type="evidence" value="ECO:0007669"/>
    <property type="project" value="InterPro"/>
</dbReference>
<gene>
    <name evidence="5" type="ORF">NDN08_001928</name>
</gene>
<dbReference type="InterPro" id="IPR024079">
    <property type="entry name" value="MetalloPept_cat_dom_sf"/>
</dbReference>
<dbReference type="Proteomes" id="UP001157974">
    <property type="component" value="Unassembled WGS sequence"/>
</dbReference>
<dbReference type="AlphaFoldDB" id="A0AAV8USA0"/>
<dbReference type="InterPro" id="IPR032534">
    <property type="entry name" value="EcxA_zinc-bd"/>
</dbReference>
<comment type="caution">
    <text evidence="5">The sequence shown here is derived from an EMBL/GenBank/DDBJ whole genome shotgun (WGS) entry which is preliminary data.</text>
</comment>
<evidence type="ECO:0000259" key="4">
    <source>
        <dbReference type="Pfam" id="PF17148"/>
    </source>
</evidence>
<accession>A0AAV8USA0</accession>
<keyword evidence="2" id="KW-0472">Membrane</keyword>
<evidence type="ECO:0000313" key="6">
    <source>
        <dbReference type="Proteomes" id="UP001157974"/>
    </source>
</evidence>
<evidence type="ECO:0008006" key="7">
    <source>
        <dbReference type="Google" id="ProtNLM"/>
    </source>
</evidence>
<evidence type="ECO:0000256" key="2">
    <source>
        <dbReference type="SAM" id="Phobius"/>
    </source>
</evidence>
<dbReference type="PANTHER" id="PTHR38478">
    <property type="entry name" value="PEPTIDASE M1A AND M12B"/>
    <property type="match status" value="1"/>
</dbReference>
<reference evidence="5 6" key="1">
    <citation type="journal article" date="2023" name="Nat. Commun.">
        <title>Origin of minicircular mitochondrial genomes in red algae.</title>
        <authorList>
            <person name="Lee Y."/>
            <person name="Cho C.H."/>
            <person name="Lee Y.M."/>
            <person name="Park S.I."/>
            <person name="Yang J.H."/>
            <person name="West J.A."/>
            <person name="Bhattacharya D."/>
            <person name="Yoon H.S."/>
        </authorList>
    </citation>
    <scope>NUCLEOTIDE SEQUENCE [LARGE SCALE GENOMIC DNA]</scope>
    <source>
        <strain evidence="5 6">CCMP1338</strain>
        <tissue evidence="5">Whole cell</tissue>
    </source>
</reference>
<dbReference type="Gene3D" id="3.40.390.10">
    <property type="entry name" value="Collagenase (Catalytic Domain)"/>
    <property type="match status" value="1"/>
</dbReference>
<keyword evidence="2" id="KW-0812">Transmembrane</keyword>
<organism evidence="5 6">
    <name type="scientific">Rhodosorus marinus</name>
    <dbReference type="NCBI Taxonomy" id="101924"/>
    <lineage>
        <taxon>Eukaryota</taxon>
        <taxon>Rhodophyta</taxon>
        <taxon>Stylonematophyceae</taxon>
        <taxon>Stylonematales</taxon>
        <taxon>Stylonemataceae</taxon>
        <taxon>Rhodosorus</taxon>
    </lineage>
</organism>
<proteinExistence type="predicted"/>
<protein>
    <recommendedName>
        <fullName evidence="7">EcxA zinc-binding domain-containing protein</fullName>
    </recommendedName>
</protein>
<evidence type="ECO:0000256" key="1">
    <source>
        <dbReference type="SAM" id="MobiDB-lite"/>
    </source>
</evidence>
<dbReference type="Pfam" id="PF17148">
    <property type="entry name" value="DUF5117"/>
    <property type="match status" value="1"/>
</dbReference>
<dbReference type="Pfam" id="PF16313">
    <property type="entry name" value="DUF4953"/>
    <property type="match status" value="1"/>
</dbReference>
<dbReference type="CDD" id="cd04276">
    <property type="entry name" value="ZnMc_MMP_like_2"/>
    <property type="match status" value="1"/>
</dbReference>
<feature type="region of interest" description="Disordered" evidence="1">
    <location>
        <begin position="446"/>
        <end position="465"/>
    </location>
</feature>
<dbReference type="EMBL" id="JAMWBK010000005">
    <property type="protein sequence ID" value="KAJ8905421.1"/>
    <property type="molecule type" value="Genomic_DNA"/>
</dbReference>
<sequence>MSDERVALSEPDSGSEDYFSRPRDLRQRSGSSSRKVGLMIFVATFVGVLCIFLLIRTVRRSKSVQTILTSAVNIESDETVNLYLDGFPVVPDSSFQKEEGLFTVYRGSGPLSNVILFEIPESQLDKPFIISAVWNRGDAEFFILNTPVSDTADSVFAFRLSDDQTAIDMYPPQYFISIENEDSPLSTAYKQGTYTGWISSFLYTPGMSDSESSYIANVSPLVSAGMLVLPEDGTMAPDSARVSAIAAFEKSVRIEMEIEYNIVDDVGSTVGRAAAGAEFTILTLPDDPMQARISDERLGYFASSHIFLDADRALHSQVDFIQRRNLQRNGGQIVYVVDSTVPGMWRSVIKEGVEEWNLAFSAIGTRSGWSKKRVIRAVLPGDSDYPENFQVGDPLFNSISWSPSLEEDFSLGPSVVDPRSGEILFSNIVLTHGLVQQMLGKKRLANGKQASLTNSASRKVQKPERPMKLTNSRRLLAELTRKSGSVDEIVLQALKYFAMHEVGHTLGLRNNLRGSANYDLDSLGKAEFVKEKGLTSSVMDYLEPIFRLKGSDQVQFFSQTLGDYDYRAIEYGYIKDSNLEMLSAIGAKAVNDGFHFATDEDLSSTYLDPNVGMFDFSSSPMDYNLELLELYRSIVPKLKESAKKSNIPWFDFAEEMDTVLGMATQQLVLLTRYLGGFEMTRQRAGTSDKKPNLVVDSALTNRAFTAIRTALDPKDGILGFSLLQPHLGVLVQRVGKGCYEPEGVCLGQAGVDLPEMIRSHREEVLLSIVTPGRLAAINYASARTAGKSPSASEVLVKLMETLITDEIGENPVANDAAAHWTELLLGLVDPEDEGEGLDPPDLLSQAVINGALAATHQKLLERRKNTKYEEAQNILWALAWRTKSFALHDADGNTVNITL</sequence>
<name>A0AAV8USA0_9RHOD</name>
<feature type="compositionally biased region" description="Polar residues" evidence="1">
    <location>
        <begin position="448"/>
        <end position="458"/>
    </location>
</feature>
<dbReference type="InterPro" id="IPR033413">
    <property type="entry name" value="DUF5117"/>
</dbReference>
<evidence type="ECO:0000313" key="5">
    <source>
        <dbReference type="EMBL" id="KAJ8905421.1"/>
    </source>
</evidence>
<feature type="transmembrane region" description="Helical" evidence="2">
    <location>
        <begin position="36"/>
        <end position="55"/>
    </location>
</feature>
<keyword evidence="6" id="KW-1185">Reference proteome</keyword>
<feature type="domain" description="EcxA zinc-binding" evidence="3">
    <location>
        <begin position="486"/>
        <end position="804"/>
    </location>
</feature>
<dbReference type="PANTHER" id="PTHR38478:SF1">
    <property type="entry name" value="ZINC DEPENDENT METALLOPROTEASE DOMAIN LIPOPROTEIN"/>
    <property type="match status" value="1"/>
</dbReference>
<evidence type="ECO:0000259" key="3">
    <source>
        <dbReference type="Pfam" id="PF16313"/>
    </source>
</evidence>
<keyword evidence="2" id="KW-1133">Transmembrane helix</keyword>